<feature type="transmembrane region" description="Helical" evidence="6">
    <location>
        <begin position="31"/>
        <end position="51"/>
    </location>
</feature>
<sequence>MLEDMAFLSLFLEWTIGHLHLIQLTWESSSYAMPLGSLYFVFAWNIFKTVYSHSPLSFVFGAIWTCCDLVIIYLTIRNLRRPDNPDFFDFSIFQATSDSDLGDDISVLGHLYSNRHFTIWRSLLVLGRGFSELLHVCLFYPHGVISTVVSTTA</sequence>
<dbReference type="InterPro" id="IPR039020">
    <property type="entry name" value="PaxB-like"/>
</dbReference>
<dbReference type="Pfam" id="PF25129">
    <property type="entry name" value="Pyr4-TMTC"/>
    <property type="match status" value="1"/>
</dbReference>
<dbReference type="AlphaFoldDB" id="A0A0H5RDU2"/>
<organism evidence="7">
    <name type="scientific">Spongospora subterranea</name>
    <dbReference type="NCBI Taxonomy" id="70186"/>
    <lineage>
        <taxon>Eukaryota</taxon>
        <taxon>Sar</taxon>
        <taxon>Rhizaria</taxon>
        <taxon>Endomyxa</taxon>
        <taxon>Phytomyxea</taxon>
        <taxon>Plasmodiophorida</taxon>
        <taxon>Plasmodiophoridae</taxon>
        <taxon>Spongospora</taxon>
    </lineage>
</organism>
<feature type="transmembrane region" description="Helical" evidence="6">
    <location>
        <begin position="57"/>
        <end position="76"/>
    </location>
</feature>
<keyword evidence="5 6" id="KW-0472">Membrane</keyword>
<evidence type="ECO:0000256" key="3">
    <source>
        <dbReference type="ARBA" id="ARBA00022692"/>
    </source>
</evidence>
<dbReference type="EMBL" id="HACM01011973">
    <property type="protein sequence ID" value="CRZ12415.1"/>
    <property type="molecule type" value="Transcribed_RNA"/>
</dbReference>
<proteinExistence type="inferred from homology"/>
<name>A0A0H5RDU2_9EUKA</name>
<evidence type="ECO:0000313" key="7">
    <source>
        <dbReference type="EMBL" id="CRZ12415.1"/>
    </source>
</evidence>
<accession>A0A0H5RDU2</accession>
<dbReference type="GO" id="GO:0016829">
    <property type="term" value="F:lyase activity"/>
    <property type="evidence" value="ECO:0007669"/>
    <property type="project" value="InterPro"/>
</dbReference>
<protein>
    <submittedName>
        <fullName evidence="7">Uncharacterized protein</fullName>
    </submittedName>
</protein>
<keyword evidence="4 6" id="KW-1133">Transmembrane helix</keyword>
<comment type="similarity">
    <text evidence="2">Belongs to the paxB family.</text>
</comment>
<evidence type="ECO:0000256" key="2">
    <source>
        <dbReference type="ARBA" id="ARBA00006757"/>
    </source>
</evidence>
<evidence type="ECO:0000256" key="6">
    <source>
        <dbReference type="SAM" id="Phobius"/>
    </source>
</evidence>
<reference evidence="7" key="1">
    <citation type="submission" date="2015-04" db="EMBL/GenBank/DDBJ databases">
        <title>The genome sequence of the plant pathogenic Rhizarian Plasmodiophora brassicae reveals insights in its biotrophic life cycle and the origin of chitin synthesis.</title>
        <authorList>
            <person name="Schwelm A."/>
            <person name="Fogelqvist J."/>
            <person name="Knaust A."/>
            <person name="Julke S."/>
            <person name="Lilja T."/>
            <person name="Dhandapani V."/>
            <person name="Bonilla-Rosso G."/>
            <person name="Karlsson M."/>
            <person name="Shevchenko A."/>
            <person name="Choi S.R."/>
            <person name="Kim H.G."/>
            <person name="Park J.Y."/>
            <person name="Lim Y.P."/>
            <person name="Ludwig-Muller J."/>
            <person name="Dixelius C."/>
        </authorList>
    </citation>
    <scope>NUCLEOTIDE SEQUENCE</scope>
    <source>
        <tissue evidence="7">Potato root galls</tissue>
    </source>
</reference>
<dbReference type="GO" id="GO:0016020">
    <property type="term" value="C:membrane"/>
    <property type="evidence" value="ECO:0007669"/>
    <property type="project" value="UniProtKB-SubCell"/>
</dbReference>
<evidence type="ECO:0000256" key="1">
    <source>
        <dbReference type="ARBA" id="ARBA00004141"/>
    </source>
</evidence>
<comment type="subcellular location">
    <subcellularLocation>
        <location evidence="1">Membrane</location>
        <topology evidence="1">Multi-pass membrane protein</topology>
    </subcellularLocation>
</comment>
<evidence type="ECO:0000256" key="4">
    <source>
        <dbReference type="ARBA" id="ARBA00022989"/>
    </source>
</evidence>
<evidence type="ECO:0000256" key="5">
    <source>
        <dbReference type="ARBA" id="ARBA00023136"/>
    </source>
</evidence>
<keyword evidence="3 6" id="KW-0812">Transmembrane</keyword>